<evidence type="ECO:0000256" key="2">
    <source>
        <dbReference type="ARBA" id="ARBA00022475"/>
    </source>
</evidence>
<evidence type="ECO:0000256" key="4">
    <source>
        <dbReference type="ARBA" id="ARBA00022989"/>
    </source>
</evidence>
<sequence>MESILQLIEEHGLLVVFFNVLIEQAGAPIPAYPILVITGALHEAAGYGPLALIGVAVLGAMIADYLWYLAGRRYGAKLLSLLCRISLSPDSCIRQTESLYLRWGSPSLMVAKFIPGFASIASVLAGAVGTRRRSFLLFDSIGAAIWAGSAVYLGSLFSTAVDELLAVLVSLGMVGALLLAIVLALFIAKKWWQRYRFVKALRMDKVSVEELHDMLASDIRPVVVDVRSPLMQSQGRIPGAIPLEVPLSHNRCPLS</sequence>
<evidence type="ECO:0000313" key="8">
    <source>
        <dbReference type="EMBL" id="MCB5364615.1"/>
    </source>
</evidence>
<dbReference type="Gene3D" id="3.40.250.10">
    <property type="entry name" value="Rhodanese-like domain"/>
    <property type="match status" value="1"/>
</dbReference>
<comment type="caution">
    <text evidence="8">The sequence shown here is derived from an EMBL/GenBank/DDBJ whole genome shotgun (WGS) entry which is preliminary data.</text>
</comment>
<dbReference type="InterPro" id="IPR032816">
    <property type="entry name" value="VTT_dom"/>
</dbReference>
<evidence type="ECO:0000256" key="1">
    <source>
        <dbReference type="ARBA" id="ARBA00004651"/>
    </source>
</evidence>
<dbReference type="PANTHER" id="PTHR42709">
    <property type="entry name" value="ALKALINE PHOSPHATASE LIKE PROTEIN"/>
    <property type="match status" value="1"/>
</dbReference>
<name>A0ABS8CF04_9BURK</name>
<proteinExistence type="predicted"/>
<comment type="subcellular location">
    <subcellularLocation>
        <location evidence="1">Cell membrane</location>
        <topology evidence="1">Multi-pass membrane protein</topology>
    </subcellularLocation>
</comment>
<dbReference type="PANTHER" id="PTHR42709:SF6">
    <property type="entry name" value="UNDECAPRENYL PHOSPHATE TRANSPORTER A"/>
    <property type="match status" value="1"/>
</dbReference>
<evidence type="ECO:0000256" key="6">
    <source>
        <dbReference type="SAM" id="Phobius"/>
    </source>
</evidence>
<evidence type="ECO:0000256" key="5">
    <source>
        <dbReference type="ARBA" id="ARBA00023136"/>
    </source>
</evidence>
<gene>
    <name evidence="8" type="ORF">H0484_12740</name>
</gene>
<feature type="transmembrane region" description="Helical" evidence="6">
    <location>
        <begin position="164"/>
        <end position="187"/>
    </location>
</feature>
<keyword evidence="5 6" id="KW-0472">Membrane</keyword>
<dbReference type="Proteomes" id="UP000776983">
    <property type="component" value="Unassembled WGS sequence"/>
</dbReference>
<feature type="transmembrane region" description="Helical" evidence="6">
    <location>
        <begin position="135"/>
        <end position="158"/>
    </location>
</feature>
<evidence type="ECO:0000259" key="7">
    <source>
        <dbReference type="Pfam" id="PF09335"/>
    </source>
</evidence>
<protein>
    <submittedName>
        <fullName evidence="8">VTT domain-containing protein</fullName>
    </submittedName>
</protein>
<dbReference type="InterPro" id="IPR036873">
    <property type="entry name" value="Rhodanese-like_dom_sf"/>
</dbReference>
<reference evidence="8 9" key="1">
    <citation type="submission" date="2020-07" db="EMBL/GenBank/DDBJ databases">
        <title>Pusillimonas sp. nov., isolated from poultry manure in Taiwan.</title>
        <authorList>
            <person name="Lin S.-Y."/>
            <person name="Tang Y.-S."/>
            <person name="Young C.-C."/>
        </authorList>
    </citation>
    <scope>NUCLEOTIDE SEQUENCE [LARGE SCALE GENOMIC DNA]</scope>
    <source>
        <strain evidence="8 9">CC-YST705</strain>
    </source>
</reference>
<keyword evidence="9" id="KW-1185">Reference proteome</keyword>
<evidence type="ECO:0000256" key="3">
    <source>
        <dbReference type="ARBA" id="ARBA00022692"/>
    </source>
</evidence>
<keyword evidence="2" id="KW-1003">Cell membrane</keyword>
<accession>A0ABS8CF04</accession>
<feature type="transmembrane region" description="Helical" evidence="6">
    <location>
        <begin position="12"/>
        <end position="35"/>
    </location>
</feature>
<dbReference type="EMBL" id="JACDXW010000007">
    <property type="protein sequence ID" value="MCB5364615.1"/>
    <property type="molecule type" value="Genomic_DNA"/>
</dbReference>
<keyword evidence="4 6" id="KW-1133">Transmembrane helix</keyword>
<feature type="transmembrane region" description="Helical" evidence="6">
    <location>
        <begin position="47"/>
        <end position="70"/>
    </location>
</feature>
<evidence type="ECO:0000313" key="9">
    <source>
        <dbReference type="Proteomes" id="UP000776983"/>
    </source>
</evidence>
<feature type="domain" description="VTT" evidence="7">
    <location>
        <begin position="29"/>
        <end position="155"/>
    </location>
</feature>
<dbReference type="SUPFAM" id="SSF52821">
    <property type="entry name" value="Rhodanese/Cell cycle control phosphatase"/>
    <property type="match status" value="1"/>
</dbReference>
<keyword evidence="3 6" id="KW-0812">Transmembrane</keyword>
<dbReference type="InterPro" id="IPR051311">
    <property type="entry name" value="DedA_domain"/>
</dbReference>
<organism evidence="8 9">
    <name type="scientific">Mesopusillimonas faecipullorum</name>
    <dbReference type="NCBI Taxonomy" id="2755040"/>
    <lineage>
        <taxon>Bacteria</taxon>
        <taxon>Pseudomonadati</taxon>
        <taxon>Pseudomonadota</taxon>
        <taxon>Betaproteobacteria</taxon>
        <taxon>Burkholderiales</taxon>
        <taxon>Alcaligenaceae</taxon>
        <taxon>Mesopusillimonas</taxon>
    </lineage>
</organism>
<dbReference type="Pfam" id="PF09335">
    <property type="entry name" value="VTT_dom"/>
    <property type="match status" value="1"/>
</dbReference>